<name>A0ABU8VR19_9BURK</name>
<protein>
    <submittedName>
        <fullName evidence="1">Uncharacterized protein</fullName>
    </submittedName>
</protein>
<reference evidence="1 2" key="1">
    <citation type="submission" date="2024-03" db="EMBL/GenBank/DDBJ databases">
        <title>Novel species of the genus Variovorax.</title>
        <authorList>
            <person name="Liu Q."/>
            <person name="Xin Y.-H."/>
        </authorList>
    </citation>
    <scope>NUCLEOTIDE SEQUENCE [LARGE SCALE GENOMIC DNA]</scope>
    <source>
        <strain evidence="1 2">KACC 18899</strain>
    </source>
</reference>
<accession>A0ABU8VR19</accession>
<keyword evidence="2" id="KW-1185">Reference proteome</keyword>
<dbReference type="Proteomes" id="UP001365846">
    <property type="component" value="Unassembled WGS sequence"/>
</dbReference>
<evidence type="ECO:0000313" key="1">
    <source>
        <dbReference type="EMBL" id="MEJ8816108.1"/>
    </source>
</evidence>
<evidence type="ECO:0000313" key="2">
    <source>
        <dbReference type="Proteomes" id="UP001365846"/>
    </source>
</evidence>
<proteinExistence type="predicted"/>
<comment type="caution">
    <text evidence="1">The sequence shown here is derived from an EMBL/GenBank/DDBJ whole genome shotgun (WGS) entry which is preliminary data.</text>
</comment>
<dbReference type="EMBL" id="JBBKZU010000031">
    <property type="protein sequence ID" value="MEJ8816108.1"/>
    <property type="molecule type" value="Genomic_DNA"/>
</dbReference>
<gene>
    <name evidence="1" type="ORF">WKW77_34005</name>
</gene>
<sequence length="75" mass="8167">MNQTKVMVAILEMARMDSGFPPDEAISKIAAMMDRLDPASATYWQEMNTLAKIGATVWNLAHFGPDPHSCSAGRA</sequence>
<dbReference type="RefSeq" id="WP_340361302.1">
    <property type="nucleotide sequence ID" value="NZ_JBBKZU010000031.1"/>
</dbReference>
<organism evidence="1 2">
    <name type="scientific">Variovorax ureilyticus</name>
    <dbReference type="NCBI Taxonomy" id="1836198"/>
    <lineage>
        <taxon>Bacteria</taxon>
        <taxon>Pseudomonadati</taxon>
        <taxon>Pseudomonadota</taxon>
        <taxon>Betaproteobacteria</taxon>
        <taxon>Burkholderiales</taxon>
        <taxon>Comamonadaceae</taxon>
        <taxon>Variovorax</taxon>
    </lineage>
</organism>